<dbReference type="EMBL" id="CADCXV010001216">
    <property type="protein sequence ID" value="CAB0042779.1"/>
    <property type="molecule type" value="Genomic_DNA"/>
</dbReference>
<organism evidence="1 2">
    <name type="scientific">Trichogramma brassicae</name>
    <dbReference type="NCBI Taxonomy" id="86971"/>
    <lineage>
        <taxon>Eukaryota</taxon>
        <taxon>Metazoa</taxon>
        <taxon>Ecdysozoa</taxon>
        <taxon>Arthropoda</taxon>
        <taxon>Hexapoda</taxon>
        <taxon>Insecta</taxon>
        <taxon>Pterygota</taxon>
        <taxon>Neoptera</taxon>
        <taxon>Endopterygota</taxon>
        <taxon>Hymenoptera</taxon>
        <taxon>Apocrita</taxon>
        <taxon>Proctotrupomorpha</taxon>
        <taxon>Chalcidoidea</taxon>
        <taxon>Trichogrammatidae</taxon>
        <taxon>Trichogramma</taxon>
    </lineage>
</organism>
<dbReference type="AlphaFoldDB" id="A0A6H5IYV0"/>
<keyword evidence="2" id="KW-1185">Reference proteome</keyword>
<evidence type="ECO:0000313" key="1">
    <source>
        <dbReference type="EMBL" id="CAB0042779.1"/>
    </source>
</evidence>
<sequence length="182" mass="20084">MIARNGPVQRSVSPDVLCVDRNHLTILAAELKESLGQVVVLRSLTDYVQRGQPVFIGQIRIGAVSQEQLGQITITVAQGQLQRWIVCAVRLGKIDTIGMEAVRNEAFYDVVIAVRASDMKMSQTELVLVIHVFLLLQSSDARESARKTRGTKAESPAHLLKSDTRTLMGLSCAVQRDNINYV</sequence>
<reference evidence="1 2" key="1">
    <citation type="submission" date="2020-02" db="EMBL/GenBank/DDBJ databases">
        <authorList>
            <person name="Ferguson B K."/>
        </authorList>
    </citation>
    <scope>NUCLEOTIDE SEQUENCE [LARGE SCALE GENOMIC DNA]</scope>
</reference>
<gene>
    <name evidence="1" type="ORF">TBRA_LOCUS14382</name>
</gene>
<accession>A0A6H5IYV0</accession>
<name>A0A6H5IYV0_9HYME</name>
<dbReference type="Proteomes" id="UP000479190">
    <property type="component" value="Unassembled WGS sequence"/>
</dbReference>
<evidence type="ECO:0000313" key="2">
    <source>
        <dbReference type="Proteomes" id="UP000479190"/>
    </source>
</evidence>
<proteinExistence type="predicted"/>
<protein>
    <submittedName>
        <fullName evidence="1">Uncharacterized protein</fullName>
    </submittedName>
</protein>